<accession>A0ABS8URN3</accession>
<dbReference type="EMBL" id="JACEIK010002379">
    <property type="protein sequence ID" value="MCD9560796.1"/>
    <property type="molecule type" value="Genomic_DNA"/>
</dbReference>
<proteinExistence type="predicted"/>
<sequence>MEFEPSLFLVVRCSKFSSHDNGSTVAKNGLLQRKMRLVKGKNGWSFLVHSQNFFIFYAYPLNSSADSLDFS</sequence>
<reference evidence="1 2" key="1">
    <citation type="journal article" date="2021" name="BMC Genomics">
        <title>Datura genome reveals duplications of psychoactive alkaloid biosynthetic genes and high mutation rate following tissue culture.</title>
        <authorList>
            <person name="Rajewski A."/>
            <person name="Carter-House D."/>
            <person name="Stajich J."/>
            <person name="Litt A."/>
        </authorList>
    </citation>
    <scope>NUCLEOTIDE SEQUENCE [LARGE SCALE GENOMIC DNA]</scope>
    <source>
        <strain evidence="1">AR-01</strain>
    </source>
</reference>
<organism evidence="1 2">
    <name type="scientific">Datura stramonium</name>
    <name type="common">Jimsonweed</name>
    <name type="synonym">Common thornapple</name>
    <dbReference type="NCBI Taxonomy" id="4076"/>
    <lineage>
        <taxon>Eukaryota</taxon>
        <taxon>Viridiplantae</taxon>
        <taxon>Streptophyta</taxon>
        <taxon>Embryophyta</taxon>
        <taxon>Tracheophyta</taxon>
        <taxon>Spermatophyta</taxon>
        <taxon>Magnoliopsida</taxon>
        <taxon>eudicotyledons</taxon>
        <taxon>Gunneridae</taxon>
        <taxon>Pentapetalae</taxon>
        <taxon>asterids</taxon>
        <taxon>lamiids</taxon>
        <taxon>Solanales</taxon>
        <taxon>Solanaceae</taxon>
        <taxon>Solanoideae</taxon>
        <taxon>Datureae</taxon>
        <taxon>Datura</taxon>
    </lineage>
</organism>
<evidence type="ECO:0000313" key="1">
    <source>
        <dbReference type="EMBL" id="MCD9560796.1"/>
    </source>
</evidence>
<feature type="non-terminal residue" evidence="1">
    <location>
        <position position="71"/>
    </location>
</feature>
<gene>
    <name evidence="1" type="ORF">HAX54_019591</name>
</gene>
<name>A0ABS8URN3_DATST</name>
<keyword evidence="2" id="KW-1185">Reference proteome</keyword>
<comment type="caution">
    <text evidence="1">The sequence shown here is derived from an EMBL/GenBank/DDBJ whole genome shotgun (WGS) entry which is preliminary data.</text>
</comment>
<evidence type="ECO:0000313" key="2">
    <source>
        <dbReference type="Proteomes" id="UP000823775"/>
    </source>
</evidence>
<protein>
    <submittedName>
        <fullName evidence="1">Uncharacterized protein</fullName>
    </submittedName>
</protein>
<dbReference type="Proteomes" id="UP000823775">
    <property type="component" value="Unassembled WGS sequence"/>
</dbReference>